<evidence type="ECO:0000313" key="2">
    <source>
        <dbReference type="Proteomes" id="UP000595426"/>
    </source>
</evidence>
<protein>
    <submittedName>
        <fullName evidence="1">Uncharacterized protein</fullName>
    </submittedName>
</protein>
<dbReference type="Proteomes" id="UP000595426">
    <property type="component" value="Chromosome"/>
</dbReference>
<organism evidence="1 2">
    <name type="scientific">Elizabethkingia bruuniana</name>
    <dbReference type="NCBI Taxonomy" id="1756149"/>
    <lineage>
        <taxon>Bacteria</taxon>
        <taxon>Pseudomonadati</taxon>
        <taxon>Bacteroidota</taxon>
        <taxon>Flavobacteriia</taxon>
        <taxon>Flavobacteriales</taxon>
        <taxon>Weeksellaceae</taxon>
        <taxon>Elizabethkingia</taxon>
    </lineage>
</organism>
<evidence type="ECO:0000313" key="1">
    <source>
        <dbReference type="EMBL" id="QQN59785.1"/>
    </source>
</evidence>
<dbReference type="GeneID" id="93134060"/>
<reference evidence="1 2" key="1">
    <citation type="submission" date="2020-12" db="EMBL/GenBank/DDBJ databases">
        <title>FDA dAtabase for Regulatory Grade micrObial Sequences (FDA-ARGOS): Supporting development and validation of Infectious Disease Dx tests.</title>
        <authorList>
            <person name="Kerrigan L."/>
            <person name="Long C."/>
            <person name="Tallon L."/>
            <person name="Sadzewicz L."/>
            <person name="Zhao X."/>
            <person name="Boylan J."/>
            <person name="Ott S."/>
            <person name="Bowen H."/>
            <person name="Vavikolanu K."/>
            <person name="Mehta A."/>
            <person name="Aluvathingal J."/>
            <person name="Nadendla S."/>
            <person name="Yan Y."/>
            <person name="Sichtig H."/>
        </authorList>
    </citation>
    <scope>NUCLEOTIDE SEQUENCE [LARGE SCALE GENOMIC DNA]</scope>
    <source>
        <strain evidence="1 2">FDAARGOS_1031</strain>
    </source>
</reference>
<sequence>MIKTQDKLLLEVKEKQTKKEYTPPTIEITMVEMEECIAGGSATVTPVINENTNVDTDTQTYDWDPFTP</sequence>
<dbReference type="OrthoDB" id="712037at2"/>
<name>A0A7T7ZZR7_9FLAO</name>
<dbReference type="AlphaFoldDB" id="A0A7T7ZZR7"/>
<dbReference type="KEGG" id="egm:AYC65_14165"/>
<keyword evidence="2" id="KW-1185">Reference proteome</keyword>
<proteinExistence type="predicted"/>
<dbReference type="EMBL" id="CP067018">
    <property type="protein sequence ID" value="QQN59785.1"/>
    <property type="molecule type" value="Genomic_DNA"/>
</dbReference>
<accession>A0A7T7ZZR7</accession>
<gene>
    <name evidence="1" type="ORF">I6H88_04155</name>
</gene>
<dbReference type="RefSeq" id="WP_034870591.1">
    <property type="nucleotide sequence ID" value="NZ_CBCSDR010000006.1"/>
</dbReference>